<dbReference type="EMBL" id="JAVRAA010000005">
    <property type="protein sequence ID" value="MDT0337423.1"/>
    <property type="molecule type" value="Genomic_DNA"/>
</dbReference>
<dbReference type="AlphaFoldDB" id="A0AAE4GAI5"/>
<evidence type="ECO:0000256" key="1">
    <source>
        <dbReference type="SAM" id="MobiDB-lite"/>
    </source>
</evidence>
<proteinExistence type="predicted"/>
<organism evidence="2">
    <name type="scientific">Herbaspirillum huttiense subsp. nephrolepidis</name>
    <dbReference type="NCBI Taxonomy" id="3075126"/>
    <lineage>
        <taxon>Bacteria</taxon>
        <taxon>Pseudomonadati</taxon>
        <taxon>Pseudomonadota</taxon>
        <taxon>Betaproteobacteria</taxon>
        <taxon>Burkholderiales</taxon>
        <taxon>Oxalobacteraceae</taxon>
        <taxon>Herbaspirillum</taxon>
    </lineage>
</organism>
<gene>
    <name evidence="2" type="ORF">RJN63_11335</name>
</gene>
<name>A0AAE4GAI5_9BURK</name>
<feature type="compositionally biased region" description="Low complexity" evidence="1">
    <location>
        <begin position="18"/>
        <end position="29"/>
    </location>
</feature>
<reference evidence="2" key="1">
    <citation type="submission" date="2023-02" db="EMBL/GenBank/DDBJ databases">
        <title>Description of Herbaspirillum huttiense subsp. nephrolepsisexaltata and Herbaspirillum huttiense subsp. lycopersicon.</title>
        <authorList>
            <person name="Poudel M."/>
            <person name="Sharma A."/>
            <person name="Goss E."/>
            <person name="Tapia J.H."/>
            <person name="Harmon C.M."/>
            <person name="Jones J.B."/>
        </authorList>
    </citation>
    <scope>NUCLEOTIDE SEQUENCE</scope>
    <source>
        <strain evidence="2">NC40101</strain>
    </source>
</reference>
<comment type="caution">
    <text evidence="2">The sequence shown here is derived from an EMBL/GenBank/DDBJ whole genome shotgun (WGS) entry which is preliminary data.</text>
</comment>
<protein>
    <submittedName>
        <fullName evidence="2">Uncharacterized protein</fullName>
    </submittedName>
</protein>
<accession>A0AAE4GAI5</accession>
<sequence>MTSDVGTDLGNDQLEFHSGVSGPSPSDVSATESDSPLMNLCRQFIAKKNSNETISGAFINRIAKEADCDSRVRRICHSFVSKLKLAFESTDELRQRVLTVLFTSEPGKPSKLDSLYDPSGIYALIHEIARYTSLELRRDEFQSYDHDPLDTIKEDGNEILDPSLVTGTDEEELRDRLLDSVVASRRLTEAVIKLLAIEPSDPVRGQEQTKLHNTGESMLPEKSIGVMQLDAMITLVPKSEETKREHQELTLQLLAERASQKAKRPGQPANLGPDHKELRHICDTLGMQRNNFAACLGIGVPALSSYIYGKTQGVPEEVMAKARELLANGESVEEHWMTEASMSVIARKWAKELNVEFEKGSTAGVHDMAALLGVQPMTIDRWLKDQTKPNMTSLLRYDRQVRLYVSRQESMFKQNTQQSDRANK</sequence>
<evidence type="ECO:0000313" key="2">
    <source>
        <dbReference type="EMBL" id="MDT0337423.1"/>
    </source>
</evidence>
<dbReference type="RefSeq" id="WP_284076891.1">
    <property type="nucleotide sequence ID" value="NZ_JAVLSM010000007.1"/>
</dbReference>
<feature type="region of interest" description="Disordered" evidence="1">
    <location>
        <begin position="1"/>
        <end position="33"/>
    </location>
</feature>